<comment type="catalytic activity">
    <reaction evidence="1">
        <text>Thiol-dependent hydrolysis of ester, thioester, amide, peptide and isopeptide bonds formed by the C-terminal Gly of ubiquitin (a 76-residue protein attached to proteins as an intracellular targeting signal).</text>
        <dbReference type="EC" id="3.4.19.12"/>
    </reaction>
</comment>
<evidence type="ECO:0000256" key="2">
    <source>
        <dbReference type="ARBA" id="ARBA00009085"/>
    </source>
</evidence>
<dbReference type="GO" id="GO:0005634">
    <property type="term" value="C:nucleus"/>
    <property type="evidence" value="ECO:0007669"/>
    <property type="project" value="UniProtKB-SubCell"/>
</dbReference>
<dbReference type="InterPro" id="IPR050164">
    <property type="entry name" value="Peptidase_C19"/>
</dbReference>
<dbReference type="CDD" id="cd02257">
    <property type="entry name" value="Peptidase_C19"/>
    <property type="match status" value="1"/>
</dbReference>
<gene>
    <name evidence="9" type="ORF">Amon01_000661800</name>
</gene>
<feature type="domain" description="USP" evidence="8">
    <location>
        <begin position="261"/>
        <end position="688"/>
    </location>
</feature>
<dbReference type="SUPFAM" id="SSF52821">
    <property type="entry name" value="Rhodanese/Cell cycle control phosphatase"/>
    <property type="match status" value="1"/>
</dbReference>
<keyword evidence="7" id="KW-0788">Thiol protease</keyword>
<dbReference type="GO" id="GO:0006508">
    <property type="term" value="P:proteolysis"/>
    <property type="evidence" value="ECO:0007669"/>
    <property type="project" value="UniProtKB-KW"/>
</dbReference>
<evidence type="ECO:0000259" key="8">
    <source>
        <dbReference type="PROSITE" id="PS50235"/>
    </source>
</evidence>
<evidence type="ECO:0000256" key="3">
    <source>
        <dbReference type="ARBA" id="ARBA00012759"/>
    </source>
</evidence>
<keyword evidence="10" id="KW-1185">Reference proteome</keyword>
<evidence type="ECO:0000256" key="4">
    <source>
        <dbReference type="ARBA" id="ARBA00022670"/>
    </source>
</evidence>
<dbReference type="InterPro" id="IPR001394">
    <property type="entry name" value="Peptidase_C19_UCH"/>
</dbReference>
<dbReference type="InterPro" id="IPR038765">
    <property type="entry name" value="Papain-like_cys_pep_sf"/>
</dbReference>
<dbReference type="Gene3D" id="3.40.250.10">
    <property type="entry name" value="Rhodanese-like domain"/>
    <property type="match status" value="1"/>
</dbReference>
<sequence length="690" mass="79765">MTIDDLLIILNKNPSDILIVDLRPFKDFMDSNIENGTNTINIGPSSFDAVGDFKGLMYRLQVGDANFYQKLSNYFNYRYILFYSKNEKLSKEDIVFNNIMLDEIDNRSQFFPTSTKVFSLQGGYNEWHKYYSDLNKSSTTMNNGGTPAYAPSSATSAGPPAASPFYPYQPPPVPASRDYAPSTENNLLNPSHQPSLVSYPSTSGYASTAMSTPSGTIYNQRQAYIPSIPSSRTSNYSSQSQIPYNFAPQGPTAVTKKFPLVRLHNYGNTCYINSMLQCLFNLKVFRKLFVEKNKFEPILRVSSDSLSRELHSLFIDFYRIEGMSTIRPNRFLGLCNRLKPDFRIPYEQQDTSHFLYFLLDRLHDELKVEDTPEHRVSYATGNYETDPFSYFCDTPEYIKWNDNLLKHEGVSPINRAFQIQQQTTLECGRCRFQSKNYDYSSMLHLNLNGSEQYLETLIRQNLKPENLSEELGNAWKCPNCEKLSHELDGLREKAKELLEVQLEEEPVHVVQRQPKRRSRFFKIGSNKSHEEEVRSTSSSTIPVETHIYVDLEKLTPSENDRYQELESILGRQAISKKYMEFIKLPSILVIYLAKFDNYQRKINNSNLRFPSHLSVSITRGDHDITYEYELNSWIDHIGSNISSGHYTAVVKKEAQWIYCDDEKLSRMKQDPREDRNDKSAYLLFYSLAPR</sequence>
<evidence type="ECO:0000256" key="6">
    <source>
        <dbReference type="ARBA" id="ARBA00022801"/>
    </source>
</evidence>
<dbReference type="SUPFAM" id="SSF54001">
    <property type="entry name" value="Cysteine proteinases"/>
    <property type="match status" value="1"/>
</dbReference>
<dbReference type="GO" id="GO:0004843">
    <property type="term" value="F:cysteine-type deubiquitinase activity"/>
    <property type="evidence" value="ECO:0007669"/>
    <property type="project" value="UniProtKB-EC"/>
</dbReference>
<dbReference type="PANTHER" id="PTHR24006">
    <property type="entry name" value="UBIQUITIN CARBOXYL-TERMINAL HYDROLASE"/>
    <property type="match status" value="1"/>
</dbReference>
<keyword evidence="4" id="KW-0645">Protease</keyword>
<evidence type="ECO:0000313" key="9">
    <source>
        <dbReference type="EMBL" id="GMG42970.1"/>
    </source>
</evidence>
<name>A0A9W6YX49_AMBMO</name>
<protein>
    <recommendedName>
        <fullName evidence="3">ubiquitinyl hydrolase 1</fullName>
        <ecNumber evidence="3">3.4.19.12</ecNumber>
    </recommendedName>
</protein>
<reference evidence="9" key="1">
    <citation type="submission" date="2023-04" db="EMBL/GenBank/DDBJ databases">
        <title>Ambrosiozyma monospora NBRC 1965.</title>
        <authorList>
            <person name="Ichikawa N."/>
            <person name="Sato H."/>
            <person name="Tonouchi N."/>
        </authorList>
    </citation>
    <scope>NUCLEOTIDE SEQUENCE</scope>
    <source>
        <strain evidence="9">NBRC 1965</strain>
    </source>
</reference>
<dbReference type="GO" id="GO:0005829">
    <property type="term" value="C:cytosol"/>
    <property type="evidence" value="ECO:0007669"/>
    <property type="project" value="TreeGrafter"/>
</dbReference>
<dbReference type="Proteomes" id="UP001165063">
    <property type="component" value="Unassembled WGS sequence"/>
</dbReference>
<dbReference type="AlphaFoldDB" id="A0A9W6YX49"/>
<dbReference type="Pfam" id="PF00443">
    <property type="entry name" value="UCH"/>
    <property type="match status" value="1"/>
</dbReference>
<evidence type="ECO:0000313" key="10">
    <source>
        <dbReference type="Proteomes" id="UP001165063"/>
    </source>
</evidence>
<keyword evidence="6" id="KW-0378">Hydrolase</keyword>
<keyword evidence="5" id="KW-0833">Ubl conjugation pathway</keyword>
<dbReference type="GO" id="GO:0016579">
    <property type="term" value="P:protein deubiquitination"/>
    <property type="evidence" value="ECO:0007669"/>
    <property type="project" value="InterPro"/>
</dbReference>
<dbReference type="Gene3D" id="3.90.70.10">
    <property type="entry name" value="Cysteine proteinases"/>
    <property type="match status" value="1"/>
</dbReference>
<evidence type="ECO:0000256" key="5">
    <source>
        <dbReference type="ARBA" id="ARBA00022786"/>
    </source>
</evidence>
<organism evidence="9 10">
    <name type="scientific">Ambrosiozyma monospora</name>
    <name type="common">Yeast</name>
    <name type="synonym">Endomycopsis monosporus</name>
    <dbReference type="NCBI Taxonomy" id="43982"/>
    <lineage>
        <taxon>Eukaryota</taxon>
        <taxon>Fungi</taxon>
        <taxon>Dikarya</taxon>
        <taxon>Ascomycota</taxon>
        <taxon>Saccharomycotina</taxon>
        <taxon>Pichiomycetes</taxon>
        <taxon>Pichiales</taxon>
        <taxon>Pichiaceae</taxon>
        <taxon>Ambrosiozyma</taxon>
    </lineage>
</organism>
<comment type="similarity">
    <text evidence="2">Belongs to the peptidase C19 family.</text>
</comment>
<evidence type="ECO:0000256" key="7">
    <source>
        <dbReference type="ARBA" id="ARBA00022807"/>
    </source>
</evidence>
<dbReference type="OrthoDB" id="292964at2759"/>
<dbReference type="InterPro" id="IPR028889">
    <property type="entry name" value="USP"/>
</dbReference>
<dbReference type="PANTHER" id="PTHR24006:SF722">
    <property type="entry name" value="UBIQUITIN CARBOXYL-TERMINAL HYDROLASE 48"/>
    <property type="match status" value="1"/>
</dbReference>
<comment type="caution">
    <text evidence="9">The sequence shown here is derived from an EMBL/GenBank/DDBJ whole genome shotgun (WGS) entry which is preliminary data.</text>
</comment>
<dbReference type="PROSITE" id="PS50235">
    <property type="entry name" value="USP_3"/>
    <property type="match status" value="1"/>
</dbReference>
<accession>A0A9W6YX49</accession>
<evidence type="ECO:0000256" key="1">
    <source>
        <dbReference type="ARBA" id="ARBA00000707"/>
    </source>
</evidence>
<dbReference type="EC" id="3.4.19.12" evidence="3"/>
<proteinExistence type="inferred from homology"/>
<dbReference type="EMBL" id="BSXU01004336">
    <property type="protein sequence ID" value="GMG42970.1"/>
    <property type="molecule type" value="Genomic_DNA"/>
</dbReference>
<dbReference type="InterPro" id="IPR036873">
    <property type="entry name" value="Rhodanese-like_dom_sf"/>
</dbReference>